<dbReference type="Gene3D" id="2.40.30.10">
    <property type="entry name" value="Translation factors"/>
    <property type="match status" value="2"/>
</dbReference>
<dbReference type="GO" id="GO:0005829">
    <property type="term" value="C:cytosol"/>
    <property type="evidence" value="ECO:0007669"/>
    <property type="project" value="TreeGrafter"/>
</dbReference>
<dbReference type="GO" id="GO:0005525">
    <property type="term" value="F:GTP binding"/>
    <property type="evidence" value="ECO:0007669"/>
    <property type="project" value="UniProtKB-UniRule"/>
</dbReference>
<comment type="cofactor">
    <cofactor evidence="10">
        <name>Mg(2+)</name>
        <dbReference type="ChEBI" id="CHEBI:18420"/>
    </cofactor>
</comment>
<dbReference type="NCBIfam" id="TIGR00231">
    <property type="entry name" value="small_GTP"/>
    <property type="match status" value="1"/>
</dbReference>
<evidence type="ECO:0000256" key="4">
    <source>
        <dbReference type="ARBA" id="ARBA00022741"/>
    </source>
</evidence>
<comment type="subunit">
    <text evidence="10">Heterotrimer composed of an alpha, a beta and a gamma chain.</text>
</comment>
<dbReference type="GO" id="GO:0003743">
    <property type="term" value="F:translation initiation factor activity"/>
    <property type="evidence" value="ECO:0007669"/>
    <property type="project" value="UniProtKB-KW"/>
</dbReference>
<dbReference type="EMBL" id="LFWZ01000023">
    <property type="protein sequence ID" value="KON30719.1"/>
    <property type="molecule type" value="Genomic_DNA"/>
</dbReference>
<evidence type="ECO:0000256" key="1">
    <source>
        <dbReference type="ARBA" id="ARBA00005388"/>
    </source>
</evidence>
<feature type="binding site" evidence="10">
    <location>
        <position position="76"/>
    </location>
    <ligand>
        <name>Zn(2+)</name>
        <dbReference type="ChEBI" id="CHEBI:29105"/>
    </ligand>
</feature>
<reference evidence="12 13" key="1">
    <citation type="submission" date="2015-06" db="EMBL/GenBank/DDBJ databases">
        <title>New insights into the roles of widespread benthic archaea in carbon and nitrogen cycling.</title>
        <authorList>
            <person name="Lazar C.S."/>
            <person name="Baker B.J."/>
            <person name="Seitz K.W."/>
            <person name="Hyde A.S."/>
            <person name="Dick G.J."/>
            <person name="Hinrichs K.-U."/>
            <person name="Teske A.P."/>
        </authorList>
    </citation>
    <scope>NUCLEOTIDE SEQUENCE [LARGE SCALE GENOMIC DNA]</scope>
    <source>
        <strain evidence="12">DG-45</strain>
    </source>
</reference>
<dbReference type="InterPro" id="IPR004161">
    <property type="entry name" value="EFTu-like_2"/>
</dbReference>
<dbReference type="CDD" id="cd01888">
    <property type="entry name" value="eIF2_gamma"/>
    <property type="match status" value="1"/>
</dbReference>
<comment type="caution">
    <text evidence="12">The sequence shown here is derived from an EMBL/GenBank/DDBJ whole genome shotgun (WGS) entry which is preliminary data.</text>
</comment>
<dbReference type="EC" id="3.6.5.3" evidence="10"/>
<gene>
    <name evidence="10" type="primary">eif2g</name>
    <name evidence="12" type="ORF">AC482_03150</name>
</gene>
<dbReference type="InterPro" id="IPR044127">
    <property type="entry name" value="eIF2g_dom_2"/>
</dbReference>
<feature type="binding site" evidence="10">
    <location>
        <position position="46"/>
    </location>
    <ligand>
        <name>Mg(2+)</name>
        <dbReference type="ChEBI" id="CHEBI:18420"/>
        <label>2</label>
    </ligand>
</feature>
<evidence type="ECO:0000256" key="6">
    <source>
        <dbReference type="ARBA" id="ARBA00022842"/>
    </source>
</evidence>
<dbReference type="PANTHER" id="PTHR42854:SF3">
    <property type="entry name" value="EUKARYOTIC TRANSLATION INITIATION FACTOR 2 SUBUNIT 3-RELATED"/>
    <property type="match status" value="1"/>
</dbReference>
<evidence type="ECO:0000313" key="13">
    <source>
        <dbReference type="Proteomes" id="UP000037210"/>
    </source>
</evidence>
<dbReference type="SUPFAM" id="SSF50465">
    <property type="entry name" value="EF-Tu/eEF-1alpha/eIF2-gamma C-terminal domain"/>
    <property type="match status" value="1"/>
</dbReference>
<dbReference type="GO" id="GO:0000049">
    <property type="term" value="F:tRNA binding"/>
    <property type="evidence" value="ECO:0007669"/>
    <property type="project" value="InterPro"/>
</dbReference>
<feature type="binding site" evidence="10">
    <location>
        <position position="48"/>
    </location>
    <ligand>
        <name>Mg(2+)</name>
        <dbReference type="ChEBI" id="CHEBI:18420"/>
        <label>1</label>
    </ligand>
</feature>
<evidence type="ECO:0000259" key="11">
    <source>
        <dbReference type="PROSITE" id="PS51722"/>
    </source>
</evidence>
<evidence type="ECO:0000256" key="9">
    <source>
        <dbReference type="ARBA" id="ARBA00048107"/>
    </source>
</evidence>
<keyword evidence="3 10" id="KW-0479">Metal-binding</keyword>
<dbReference type="Proteomes" id="UP000037210">
    <property type="component" value="Unassembled WGS sequence"/>
</dbReference>
<dbReference type="FunFam" id="2.40.30.10:FF:000009">
    <property type="entry name" value="Eukaryotic translation initiation factor 2 subunit gamma"/>
    <property type="match status" value="1"/>
</dbReference>
<comment type="function">
    <text evidence="10">eIF-2 functions in the early steps of protein synthesis by forming a ternary complex with GTP and initiator tRNA.</text>
</comment>
<dbReference type="Pfam" id="PF03144">
    <property type="entry name" value="GTP_EFTU_D2"/>
    <property type="match status" value="1"/>
</dbReference>
<dbReference type="SUPFAM" id="SSF52540">
    <property type="entry name" value="P-loop containing nucleoside triphosphate hydrolases"/>
    <property type="match status" value="1"/>
</dbReference>
<accession>A0A0M0BQJ0</accession>
<dbReference type="Pfam" id="PF09173">
    <property type="entry name" value="eIF2_C"/>
    <property type="match status" value="1"/>
</dbReference>
<dbReference type="PROSITE" id="PS51722">
    <property type="entry name" value="G_TR_2"/>
    <property type="match status" value="1"/>
</dbReference>
<dbReference type="InterPro" id="IPR000795">
    <property type="entry name" value="T_Tr_GTP-bd_dom"/>
</dbReference>
<dbReference type="InterPro" id="IPR015256">
    <property type="entry name" value="eIF2g_C"/>
</dbReference>
<dbReference type="GO" id="GO:0001731">
    <property type="term" value="P:formation of translation preinitiation complex"/>
    <property type="evidence" value="ECO:0007669"/>
    <property type="project" value="TreeGrafter"/>
</dbReference>
<evidence type="ECO:0000256" key="5">
    <source>
        <dbReference type="ARBA" id="ARBA00022801"/>
    </source>
</evidence>
<evidence type="ECO:0000256" key="10">
    <source>
        <dbReference type="HAMAP-Rule" id="MF_00119"/>
    </source>
</evidence>
<proteinExistence type="inferred from homology"/>
<dbReference type="CDD" id="cd15490">
    <property type="entry name" value="eIF2_gamma_III"/>
    <property type="match status" value="1"/>
</dbReference>
<keyword evidence="5 10" id="KW-0378">Hydrolase</keyword>
<keyword evidence="8 10" id="KW-0342">GTP-binding</keyword>
<dbReference type="GO" id="GO:0003746">
    <property type="term" value="F:translation elongation factor activity"/>
    <property type="evidence" value="ECO:0007669"/>
    <property type="project" value="UniProtKB-UniRule"/>
</dbReference>
<dbReference type="NCBIfam" id="NF003077">
    <property type="entry name" value="PRK04000.1"/>
    <property type="match status" value="1"/>
</dbReference>
<dbReference type="SUPFAM" id="SSF50447">
    <property type="entry name" value="Translation proteins"/>
    <property type="match status" value="1"/>
</dbReference>
<sequence>MEIVKLPRQPEINIGTIGHVDHGKTTLVKSLTGVWAARHSEELKRGITIKLGYADAAIYKCPDCDAPRCYCTAPECPACGAAAEFQRAVSFVDAPGHEILMATMLSGAAVMDGAILVIAADETCPQPQTREHLAAIDTVGVRNVIIVQNKIDIVRKEDSIRNFNEIRRFVEGSVAEDAPVIPVSAQHGVNIDLLVKAMQEHLPTPERDPDRPPRMSIIRSFDVNKPGTAAEELMGGVVGGSISQGSFRVDDEIEIQPGLPVRERNRLRMHELHTEITSLHVGGGPVKEALPGGLVGVGTLLDPALTKSDGLVGSLIGRPGTLPPVASELSLDIRLFDTVVGSRDMQKVDSVARGEKLLLNAGTAKTMADVTAVSKDHLEAKLTIPVCAEEGNRMALSRRVGGRWRLIGVGTLRG</sequence>
<dbReference type="GO" id="GO:0003924">
    <property type="term" value="F:GTPase activity"/>
    <property type="evidence" value="ECO:0007669"/>
    <property type="project" value="InterPro"/>
</dbReference>
<keyword evidence="10" id="KW-0862">Zinc</keyword>
<dbReference type="AlphaFoldDB" id="A0A0M0BQJ0"/>
<dbReference type="Pfam" id="PF00009">
    <property type="entry name" value="GTP_EFTU"/>
    <property type="match status" value="1"/>
</dbReference>
<dbReference type="InterPro" id="IPR009001">
    <property type="entry name" value="Transl_elong_EF1A/Init_IF2_C"/>
</dbReference>
<keyword evidence="6 10" id="KW-0460">Magnesium</keyword>
<feature type="binding site" evidence="10">
    <location>
        <position position="61"/>
    </location>
    <ligand>
        <name>Zn(2+)</name>
        <dbReference type="ChEBI" id="CHEBI:29105"/>
    </ligand>
</feature>
<dbReference type="InterPro" id="IPR022424">
    <property type="entry name" value="TIF2_gsu"/>
</dbReference>
<organism evidence="12 13">
    <name type="scientific">miscellaneous Crenarchaeota group-15 archaeon DG-45</name>
    <dbReference type="NCBI Taxonomy" id="1685127"/>
    <lineage>
        <taxon>Archaea</taxon>
        <taxon>Candidatus Bathyarchaeota</taxon>
        <taxon>MCG-15</taxon>
    </lineage>
</organism>
<dbReference type="HAMAP" id="MF_00119">
    <property type="entry name" value="eIF_2_gamma"/>
    <property type="match status" value="1"/>
</dbReference>
<dbReference type="InterPro" id="IPR050543">
    <property type="entry name" value="eIF2G"/>
</dbReference>
<dbReference type="InterPro" id="IPR027417">
    <property type="entry name" value="P-loop_NTPase"/>
</dbReference>
<keyword evidence="2 10" id="KW-0396">Initiation factor</keyword>
<feature type="binding site" evidence="10">
    <location>
        <position position="64"/>
    </location>
    <ligand>
        <name>Zn(2+)</name>
        <dbReference type="ChEBI" id="CHEBI:29105"/>
    </ligand>
</feature>
<dbReference type="PANTHER" id="PTHR42854">
    <property type="entry name" value="EUKARYOTIC TRANSLATION INITIATION FACTOR 2 SUBUNIT 3 FAMILY MEMBER"/>
    <property type="match status" value="1"/>
</dbReference>
<comment type="similarity">
    <text evidence="1 10">Belongs to the TRAFAC class translation factor GTPase superfamily. Classic translation factor GTPase family. EIF2G subfamily.</text>
</comment>
<dbReference type="PATRIC" id="fig|1685127.3.peg.905"/>
<dbReference type="PRINTS" id="PR00315">
    <property type="entry name" value="ELONGATNFCT"/>
</dbReference>
<dbReference type="InterPro" id="IPR005225">
    <property type="entry name" value="Small_GTP-bd"/>
</dbReference>
<name>A0A0M0BQJ0_9ARCH</name>
<dbReference type="InterPro" id="IPR009000">
    <property type="entry name" value="Transl_B-barrel_sf"/>
</dbReference>
<evidence type="ECO:0000256" key="8">
    <source>
        <dbReference type="ARBA" id="ARBA00023134"/>
    </source>
</evidence>
<feature type="binding site" evidence="10">
    <location>
        <position position="25"/>
    </location>
    <ligand>
        <name>Mg(2+)</name>
        <dbReference type="ChEBI" id="CHEBI:18420"/>
        <label>1</label>
    </ligand>
</feature>
<feature type="binding site" evidence="10">
    <location>
        <position position="79"/>
    </location>
    <ligand>
        <name>Zn(2+)</name>
        <dbReference type="ChEBI" id="CHEBI:29105"/>
    </ligand>
</feature>
<evidence type="ECO:0000256" key="3">
    <source>
        <dbReference type="ARBA" id="ARBA00022723"/>
    </source>
</evidence>
<feature type="binding site" evidence="10">
    <location>
        <position position="21"/>
    </location>
    <ligand>
        <name>Mg(2+)</name>
        <dbReference type="ChEBI" id="CHEBI:18420"/>
        <label>2</label>
    </ligand>
</feature>
<feature type="domain" description="Tr-type G" evidence="11">
    <location>
        <begin position="9"/>
        <end position="206"/>
    </location>
</feature>
<keyword evidence="4 10" id="KW-0547">Nucleotide-binding</keyword>
<evidence type="ECO:0000256" key="2">
    <source>
        <dbReference type="ARBA" id="ARBA00022540"/>
    </source>
</evidence>
<dbReference type="CDD" id="cd03688">
    <property type="entry name" value="eIF2_gamma_II"/>
    <property type="match status" value="1"/>
</dbReference>
<feature type="binding site" evidence="10">
    <location>
        <begin position="149"/>
        <end position="152"/>
    </location>
    <ligand>
        <name>GTP</name>
        <dbReference type="ChEBI" id="CHEBI:37565"/>
    </ligand>
</feature>
<dbReference type="InterPro" id="IPR044128">
    <property type="entry name" value="eIF2g_GTP-bd"/>
</dbReference>
<comment type="catalytic activity">
    <reaction evidence="9 10">
        <text>GTP + H2O = GDP + phosphate + H(+)</text>
        <dbReference type="Rhea" id="RHEA:19669"/>
        <dbReference type="ChEBI" id="CHEBI:15377"/>
        <dbReference type="ChEBI" id="CHEBI:15378"/>
        <dbReference type="ChEBI" id="CHEBI:37565"/>
        <dbReference type="ChEBI" id="CHEBI:43474"/>
        <dbReference type="ChEBI" id="CHEBI:58189"/>
        <dbReference type="EC" id="3.6.5.3"/>
    </reaction>
</comment>
<keyword evidence="7 10" id="KW-0648">Protein biosynthesis</keyword>
<feature type="binding site" evidence="10">
    <location>
        <begin position="21"/>
        <end position="26"/>
    </location>
    <ligand>
        <name>GTP</name>
        <dbReference type="ChEBI" id="CHEBI:37565"/>
    </ligand>
</feature>
<dbReference type="FunFam" id="3.40.50.300:FF:000065">
    <property type="entry name" value="Eukaryotic translation initiation factor 2 subunit gamma"/>
    <property type="match status" value="1"/>
</dbReference>
<dbReference type="Gene3D" id="3.40.50.300">
    <property type="entry name" value="P-loop containing nucleotide triphosphate hydrolases"/>
    <property type="match status" value="1"/>
</dbReference>
<dbReference type="NCBIfam" id="TIGR03680">
    <property type="entry name" value="eif2g_arch"/>
    <property type="match status" value="1"/>
</dbReference>
<dbReference type="FunFam" id="2.40.30.10:FF:000075">
    <property type="entry name" value="Translation initiation factor 2 subunit gamma"/>
    <property type="match status" value="1"/>
</dbReference>
<evidence type="ECO:0000256" key="7">
    <source>
        <dbReference type="ARBA" id="ARBA00022917"/>
    </source>
</evidence>
<dbReference type="GO" id="GO:0046872">
    <property type="term" value="F:metal ion binding"/>
    <property type="evidence" value="ECO:0007669"/>
    <property type="project" value="UniProtKB-KW"/>
</dbReference>
<protein>
    <recommendedName>
        <fullName evidence="10">Translation initiation factor 2 subunit gamma</fullName>
        <ecNumber evidence="10">3.6.5.3</ecNumber>
    </recommendedName>
    <alternativeName>
        <fullName evidence="10">aIF2-gamma</fullName>
    </alternativeName>
    <alternativeName>
        <fullName evidence="10">eIF-2-gamma</fullName>
    </alternativeName>
</protein>
<evidence type="ECO:0000313" key="12">
    <source>
        <dbReference type="EMBL" id="KON30719.1"/>
    </source>
</evidence>
<feature type="binding site" evidence="10">
    <location>
        <begin position="184"/>
        <end position="186"/>
    </location>
    <ligand>
        <name>GTP</name>
        <dbReference type="ChEBI" id="CHEBI:37565"/>
    </ligand>
</feature>